<reference evidence="16" key="1">
    <citation type="submission" date="2009-12" db="EMBL/GenBank/DDBJ databases">
        <title>The Genome Sequence of Anolis carolinensis (Green Anole Lizard).</title>
        <authorList>
            <consortium name="The Genome Sequencing Platform"/>
            <person name="Di Palma F."/>
            <person name="Alfoldi J."/>
            <person name="Heiman D."/>
            <person name="Young S."/>
            <person name="Grabherr M."/>
            <person name="Johnson J."/>
            <person name="Lander E.S."/>
            <person name="Lindblad-Toh K."/>
        </authorList>
    </citation>
    <scope>NUCLEOTIDE SEQUENCE [LARGE SCALE GENOMIC DNA]</scope>
    <source>
        <strain evidence="16">JBL SC #1</strain>
    </source>
</reference>
<evidence type="ECO:0000256" key="1">
    <source>
        <dbReference type="ARBA" id="ARBA00004609"/>
    </source>
</evidence>
<keyword evidence="10" id="KW-0034">Amyloid</keyword>
<dbReference type="GO" id="GO:0005886">
    <property type="term" value="C:plasma membrane"/>
    <property type="evidence" value="ECO:0007669"/>
    <property type="project" value="UniProtKB-SubCell"/>
</dbReference>
<name>A0A803TG39_ANOCA</name>
<evidence type="ECO:0000256" key="8">
    <source>
        <dbReference type="ARBA" id="ARBA00022737"/>
    </source>
</evidence>
<dbReference type="Proteomes" id="UP000001646">
    <property type="component" value="Unplaced"/>
</dbReference>
<evidence type="ECO:0000313" key="17">
    <source>
        <dbReference type="Proteomes" id="UP000001646"/>
    </source>
</evidence>
<evidence type="ECO:0000313" key="16">
    <source>
        <dbReference type="Ensembl" id="ENSACAP00000034179.1"/>
    </source>
</evidence>
<accession>A0A803TG39</accession>
<evidence type="ECO:0000259" key="15">
    <source>
        <dbReference type="Pfam" id="PF00377"/>
    </source>
</evidence>
<dbReference type="AlphaFoldDB" id="A0A803TG39"/>
<feature type="domain" description="Prion/Doppel protein beta-ribbon" evidence="15">
    <location>
        <begin position="119"/>
        <end position="200"/>
    </location>
</feature>
<dbReference type="InterPro" id="IPR000817">
    <property type="entry name" value="Prion"/>
</dbReference>
<dbReference type="GO" id="GO:0046872">
    <property type="term" value="F:metal ion binding"/>
    <property type="evidence" value="ECO:0007669"/>
    <property type="project" value="UniProtKB-KW"/>
</dbReference>
<proteinExistence type="inferred from homology"/>
<evidence type="ECO:0000256" key="7">
    <source>
        <dbReference type="ARBA" id="ARBA00022729"/>
    </source>
</evidence>
<dbReference type="SUPFAM" id="SSF54098">
    <property type="entry name" value="Prion-like"/>
    <property type="match status" value="1"/>
</dbReference>
<evidence type="ECO:0000256" key="13">
    <source>
        <dbReference type="ARBA" id="ARBA00023180"/>
    </source>
</evidence>
<dbReference type="Ensembl" id="ENSACAT00000041376.1">
    <property type="protein sequence ID" value="ENSACAP00000034179.1"/>
    <property type="gene ID" value="ENSACAG00000044596.1"/>
</dbReference>
<dbReference type="Gene3D" id="1.10.790.10">
    <property type="entry name" value="Prion/Doppel protein, beta-ribbon domain"/>
    <property type="match status" value="1"/>
</dbReference>
<protein>
    <recommendedName>
        <fullName evidence="15">Prion/Doppel protein beta-ribbon domain-containing protein</fullName>
    </recommendedName>
</protein>
<keyword evidence="6" id="KW-0479">Metal-binding</keyword>
<evidence type="ECO:0000256" key="4">
    <source>
        <dbReference type="ARBA" id="ARBA00022622"/>
    </source>
</evidence>
<keyword evidence="4" id="KW-0336">GPI-anchor</keyword>
<dbReference type="GeneTree" id="ENSGT00510000049083"/>
<keyword evidence="7" id="KW-0732">Signal</keyword>
<keyword evidence="17" id="KW-1185">Reference proteome</keyword>
<dbReference type="GO" id="GO:0051260">
    <property type="term" value="P:protein homooligomerization"/>
    <property type="evidence" value="ECO:0007669"/>
    <property type="project" value="InterPro"/>
</dbReference>
<keyword evidence="5" id="KW-0640">Prion</keyword>
<dbReference type="SMART" id="SM00157">
    <property type="entry name" value="PRP"/>
    <property type="match status" value="1"/>
</dbReference>
<evidence type="ECO:0000256" key="3">
    <source>
        <dbReference type="ARBA" id="ARBA00022475"/>
    </source>
</evidence>
<dbReference type="PANTHER" id="PTHR15506:SF2">
    <property type="entry name" value="MAJOR PRION PROTEIN"/>
    <property type="match status" value="1"/>
</dbReference>
<evidence type="ECO:0000256" key="11">
    <source>
        <dbReference type="ARBA" id="ARBA00023136"/>
    </source>
</evidence>
<keyword evidence="14" id="KW-0449">Lipoprotein</keyword>
<evidence type="ECO:0000256" key="10">
    <source>
        <dbReference type="ARBA" id="ARBA00023087"/>
    </source>
</evidence>
<dbReference type="Pfam" id="PF00377">
    <property type="entry name" value="Prion"/>
    <property type="match status" value="1"/>
</dbReference>
<dbReference type="InterPro" id="IPR036924">
    <property type="entry name" value="Prion/Doppel_b-ribbon_dom_sf"/>
</dbReference>
<comment type="similarity">
    <text evidence="2">Belongs to the prion family.</text>
</comment>
<keyword evidence="8" id="KW-0677">Repeat</keyword>
<dbReference type="PANTHER" id="PTHR15506">
    <property type="entry name" value="DOPPEL PRION"/>
    <property type="match status" value="1"/>
</dbReference>
<evidence type="ECO:0000256" key="2">
    <source>
        <dbReference type="ARBA" id="ARBA00009910"/>
    </source>
</evidence>
<evidence type="ECO:0000256" key="14">
    <source>
        <dbReference type="ARBA" id="ARBA00023288"/>
    </source>
</evidence>
<reference evidence="16" key="3">
    <citation type="submission" date="2025-09" db="UniProtKB">
        <authorList>
            <consortium name="Ensembl"/>
        </authorList>
    </citation>
    <scope>IDENTIFICATION</scope>
</reference>
<keyword evidence="3" id="KW-1003">Cell membrane</keyword>
<keyword evidence="11" id="KW-0472">Membrane</keyword>
<keyword evidence="13" id="KW-0325">Glycoprotein</keyword>
<keyword evidence="9" id="KW-0186">Copper</keyword>
<evidence type="ECO:0000256" key="12">
    <source>
        <dbReference type="ARBA" id="ARBA00023157"/>
    </source>
</evidence>
<comment type="subcellular location">
    <subcellularLocation>
        <location evidence="1">Cell membrane</location>
        <topology evidence="1">Lipid-anchor</topology>
        <topology evidence="1">GPI-anchor</topology>
    </subcellularLocation>
</comment>
<dbReference type="InParanoid" id="A0A803TG39"/>
<sequence>YLFIYSYLHVFELLVWQDLGLTIKSHSDSSRSGSSFSNGSGKRYWSYNSPAGSSTSYRRPTQEPNLYSQNYRYSSRYPWDSYDAKPWRPKPPKAKLKDVAGEVIVGAAGGFLLGGSLSHMELYFWDPKEERWWYEHRDSYPDMVYFRNYDQRPAPFMTFIEDCVNITVSKFIVNQTDEMEIKVVPHVVRQMCKEEYIENLFRPSRERKPGEIAKMTNTGGTPICLLLSWIK</sequence>
<evidence type="ECO:0000256" key="6">
    <source>
        <dbReference type="ARBA" id="ARBA00022723"/>
    </source>
</evidence>
<evidence type="ECO:0000256" key="9">
    <source>
        <dbReference type="ARBA" id="ARBA00023008"/>
    </source>
</evidence>
<keyword evidence="12" id="KW-1015">Disulfide bond</keyword>
<organism evidence="16 17">
    <name type="scientific">Anolis carolinensis</name>
    <name type="common">Green anole</name>
    <name type="synonym">American chameleon</name>
    <dbReference type="NCBI Taxonomy" id="28377"/>
    <lineage>
        <taxon>Eukaryota</taxon>
        <taxon>Metazoa</taxon>
        <taxon>Chordata</taxon>
        <taxon>Craniata</taxon>
        <taxon>Vertebrata</taxon>
        <taxon>Euteleostomi</taxon>
        <taxon>Lepidosauria</taxon>
        <taxon>Squamata</taxon>
        <taxon>Bifurcata</taxon>
        <taxon>Unidentata</taxon>
        <taxon>Episquamata</taxon>
        <taxon>Toxicofera</taxon>
        <taxon>Iguania</taxon>
        <taxon>Dactyloidae</taxon>
        <taxon>Anolis</taxon>
    </lineage>
</organism>
<dbReference type="GO" id="GO:0098552">
    <property type="term" value="C:side of membrane"/>
    <property type="evidence" value="ECO:0007669"/>
    <property type="project" value="UniProtKB-KW"/>
</dbReference>
<evidence type="ECO:0000256" key="5">
    <source>
        <dbReference type="ARBA" id="ARBA00022678"/>
    </source>
</evidence>
<dbReference type="InterPro" id="IPR022416">
    <property type="entry name" value="Prion/Doppel_prot_b-ribbon_dom"/>
</dbReference>
<reference evidence="16" key="2">
    <citation type="submission" date="2025-08" db="UniProtKB">
        <authorList>
            <consortium name="Ensembl"/>
        </authorList>
    </citation>
    <scope>IDENTIFICATION</scope>
</reference>